<protein>
    <recommendedName>
        <fullName evidence="2">DUF1648 domain-containing protein</fullName>
    </recommendedName>
</protein>
<feature type="transmembrane region" description="Helical" evidence="1">
    <location>
        <begin position="212"/>
        <end position="237"/>
    </location>
</feature>
<evidence type="ECO:0000256" key="1">
    <source>
        <dbReference type="SAM" id="Phobius"/>
    </source>
</evidence>
<dbReference type="PATRIC" id="fig|55802.8.peg.1810"/>
<gene>
    <name evidence="3" type="ORF">TBCH5v1_1827</name>
</gene>
<feature type="domain" description="DUF1648" evidence="2">
    <location>
        <begin position="137"/>
        <end position="180"/>
    </location>
</feature>
<feature type="transmembrane region" description="Helical" evidence="1">
    <location>
        <begin position="129"/>
        <end position="148"/>
    </location>
</feature>
<dbReference type="InterPro" id="IPR025962">
    <property type="entry name" value="SdpI/YhfL"/>
</dbReference>
<feature type="transmembrane region" description="Helical" evidence="1">
    <location>
        <begin position="50"/>
        <end position="73"/>
    </location>
</feature>
<dbReference type="STRING" id="55802.TBCH5v1_1827"/>
<dbReference type="AlphaFoldDB" id="A0A0S1XDE6"/>
<evidence type="ECO:0000259" key="2">
    <source>
        <dbReference type="Pfam" id="PF07853"/>
    </source>
</evidence>
<sequence>MAGIEVFNMMFEIFIAFLMFVSGLLTYIFRNKPNTAIGFRFGYTFSSKEAWVKVNTFGGKAFMAFGVLLFVLSLKVRNIMIFSIVMLAGVLVITAYAYKMAREIVEKESLREPAFGEPKPIEGINVKPYLAIQIGALAFSIIFLVLSWDRLPDIVAIHFNIAGEPDNFAQKTLGVFLFPLAASLLPIALTYMAKDPMMLRTAPKMSKKGLKILAEMMTIIAIMLAWANVYLILYNAYNFHSNALLSATLLGGIGLLLIETFRLLLAAGTPE</sequence>
<dbReference type="Pfam" id="PF07853">
    <property type="entry name" value="DUF1648"/>
    <property type="match status" value="1"/>
</dbReference>
<accession>A0A0S1XDE6</accession>
<dbReference type="RefSeq" id="WP_056934285.1">
    <property type="nucleotide sequence ID" value="NZ_CP013050.1"/>
</dbReference>
<dbReference type="GO" id="GO:0009636">
    <property type="term" value="P:response to toxic substance"/>
    <property type="evidence" value="ECO:0007669"/>
    <property type="project" value="TreeGrafter"/>
</dbReference>
<organism evidence="3 4">
    <name type="scientific">Thermococcus barophilus</name>
    <dbReference type="NCBI Taxonomy" id="55802"/>
    <lineage>
        <taxon>Archaea</taxon>
        <taxon>Methanobacteriati</taxon>
        <taxon>Methanobacteriota</taxon>
        <taxon>Thermococci</taxon>
        <taxon>Thermococcales</taxon>
        <taxon>Thermococcaceae</taxon>
        <taxon>Thermococcus</taxon>
    </lineage>
</organism>
<feature type="transmembrane region" description="Helical" evidence="1">
    <location>
        <begin position="79"/>
        <end position="98"/>
    </location>
</feature>
<reference evidence="3 4" key="1">
    <citation type="journal article" date="2016" name="Genome Announc.">
        <title>Complete genome sequence of the hyperthermophilic and piezophilic archaeon Thermococcus barophilus Ch5, capable of growth at the expense of hydrogenogenesis from carbon monoxide and formate.</title>
        <authorList>
            <person name="Oger P."/>
            <person name="Sokolova T.G."/>
            <person name="Kozhevnikova D.A."/>
            <person name="Taranov E.A."/>
            <person name="Vannier P."/>
            <person name="Lee H.S."/>
            <person name="Kwon K.K."/>
            <person name="Kang S.G."/>
            <person name="Lee J.H."/>
            <person name="Bonch-Osmolovskaya E.A."/>
            <person name="Lebedinsky A.V."/>
        </authorList>
    </citation>
    <scope>NUCLEOTIDE SEQUENCE [LARGE SCALE GENOMIC DNA]</scope>
    <source>
        <strain evidence="4">Ch5</strain>
    </source>
</reference>
<name>A0A0S1XDE6_THEBA</name>
<keyword evidence="1" id="KW-1133">Transmembrane helix</keyword>
<evidence type="ECO:0000313" key="4">
    <source>
        <dbReference type="Proteomes" id="UP000066042"/>
    </source>
</evidence>
<dbReference type="EMBL" id="CP013050">
    <property type="protein sequence ID" value="ALM75736.1"/>
    <property type="molecule type" value="Genomic_DNA"/>
</dbReference>
<dbReference type="InterPro" id="IPR012867">
    <property type="entry name" value="DUF1648"/>
</dbReference>
<evidence type="ECO:0000313" key="3">
    <source>
        <dbReference type="EMBL" id="ALM75736.1"/>
    </source>
</evidence>
<feature type="transmembrane region" description="Helical" evidence="1">
    <location>
        <begin position="6"/>
        <end position="29"/>
    </location>
</feature>
<keyword evidence="1" id="KW-0812">Transmembrane</keyword>
<dbReference type="Pfam" id="PF13630">
    <property type="entry name" value="SdpI"/>
    <property type="match status" value="1"/>
</dbReference>
<feature type="transmembrane region" description="Helical" evidence="1">
    <location>
        <begin position="243"/>
        <end position="265"/>
    </location>
</feature>
<dbReference type="PANTHER" id="PTHR37810">
    <property type="entry name" value="IMMUNITY PROTEIN SDPI"/>
    <property type="match status" value="1"/>
</dbReference>
<dbReference type="PANTHER" id="PTHR37810:SF5">
    <property type="entry name" value="IMMUNITY PROTEIN SDPI"/>
    <property type="match status" value="1"/>
</dbReference>
<dbReference type="GeneID" id="26137067"/>
<keyword evidence="1" id="KW-0472">Membrane</keyword>
<feature type="transmembrane region" description="Helical" evidence="1">
    <location>
        <begin position="168"/>
        <end position="191"/>
    </location>
</feature>
<proteinExistence type="predicted"/>
<dbReference type="Proteomes" id="UP000066042">
    <property type="component" value="Chromosome"/>
</dbReference>